<evidence type="ECO:0000313" key="9">
    <source>
        <dbReference type="EMBL" id="QJC57833.1"/>
    </source>
</evidence>
<dbReference type="InterPro" id="IPR028617">
    <property type="entry name" value="Sigma70_FliA"/>
</dbReference>
<proteinExistence type="inferred from homology"/>
<dbReference type="InterPro" id="IPR014284">
    <property type="entry name" value="RNA_pol_sigma-70_dom"/>
</dbReference>
<keyword evidence="1 6" id="KW-0963">Cytoplasm</keyword>
<organism evidence="9 10">
    <name type="scientific">Polaromonas vacuolata</name>
    <dbReference type="NCBI Taxonomy" id="37448"/>
    <lineage>
        <taxon>Bacteria</taxon>
        <taxon>Pseudomonadati</taxon>
        <taxon>Pseudomonadota</taxon>
        <taxon>Betaproteobacteria</taxon>
        <taxon>Burkholderiales</taxon>
        <taxon>Comamonadaceae</taxon>
        <taxon>Polaromonas</taxon>
    </lineage>
</organism>
<dbReference type="InterPro" id="IPR007630">
    <property type="entry name" value="RNA_pol_sigma70_r4"/>
</dbReference>
<comment type="caution">
    <text evidence="6">Lacks conserved residue(s) required for the propagation of feature annotation.</text>
</comment>
<gene>
    <name evidence="6 9" type="primary">fliA</name>
    <name evidence="9" type="ORF">HC248_03164</name>
</gene>
<dbReference type="EMBL" id="CP051461">
    <property type="protein sequence ID" value="QJC57833.1"/>
    <property type="molecule type" value="Genomic_DNA"/>
</dbReference>
<reference evidence="9 10" key="1">
    <citation type="submission" date="2020-04" db="EMBL/GenBank/DDBJ databases">
        <title>Complete genome of a Psychrophilic, Marine, Gas Vacuolate Bacterium Polaromonas vacuolata KCTC 22033T.</title>
        <authorList>
            <person name="Hwang K."/>
            <person name="Kim K.M."/>
        </authorList>
    </citation>
    <scope>NUCLEOTIDE SEQUENCE [LARGE SCALE GENOMIC DNA]</scope>
    <source>
        <strain evidence="9 10">KCTC 22033</strain>
    </source>
</reference>
<comment type="similarity">
    <text evidence="6">Belongs to the sigma-70 factor family. FliA subfamily.</text>
</comment>
<dbReference type="RefSeq" id="WP_168923296.1">
    <property type="nucleotide sequence ID" value="NZ_CP051461.1"/>
</dbReference>
<dbReference type="KEGG" id="pvac:HC248_03164"/>
<evidence type="ECO:0000256" key="6">
    <source>
        <dbReference type="HAMAP-Rule" id="MF_00962"/>
    </source>
</evidence>
<feature type="DNA-binding region" description="H-T-H motif" evidence="6">
    <location>
        <begin position="213"/>
        <end position="232"/>
    </location>
</feature>
<dbReference type="InterPro" id="IPR007627">
    <property type="entry name" value="RNA_pol_sigma70_r2"/>
</dbReference>
<evidence type="ECO:0000256" key="3">
    <source>
        <dbReference type="ARBA" id="ARBA00023082"/>
    </source>
</evidence>
<evidence type="ECO:0000259" key="7">
    <source>
        <dbReference type="PROSITE" id="PS00715"/>
    </source>
</evidence>
<feature type="region of interest" description="Sigma-70 factor domain-2" evidence="6">
    <location>
        <begin position="16"/>
        <end position="88"/>
    </location>
</feature>
<keyword evidence="10" id="KW-1185">Reference proteome</keyword>
<dbReference type="Gene3D" id="1.20.140.160">
    <property type="match status" value="1"/>
</dbReference>
<evidence type="ECO:0000256" key="2">
    <source>
        <dbReference type="ARBA" id="ARBA00023015"/>
    </source>
</evidence>
<dbReference type="PANTHER" id="PTHR30385">
    <property type="entry name" value="SIGMA FACTOR F FLAGELLAR"/>
    <property type="match status" value="1"/>
</dbReference>
<dbReference type="NCBIfam" id="NF005413">
    <property type="entry name" value="PRK06986.1"/>
    <property type="match status" value="1"/>
</dbReference>
<dbReference type="Pfam" id="PF04545">
    <property type="entry name" value="Sigma70_r4"/>
    <property type="match status" value="1"/>
</dbReference>
<keyword evidence="5 6" id="KW-0804">Transcription</keyword>
<comment type="subcellular location">
    <subcellularLocation>
        <location evidence="6">Cytoplasm</location>
    </subcellularLocation>
</comment>
<dbReference type="PANTHER" id="PTHR30385:SF7">
    <property type="entry name" value="RNA POLYMERASE SIGMA FACTOR FLIA"/>
    <property type="match status" value="1"/>
</dbReference>
<dbReference type="SUPFAM" id="SSF88946">
    <property type="entry name" value="Sigma2 domain of RNA polymerase sigma factors"/>
    <property type="match status" value="1"/>
</dbReference>
<dbReference type="NCBIfam" id="TIGR02937">
    <property type="entry name" value="sigma70-ECF"/>
    <property type="match status" value="1"/>
</dbReference>
<evidence type="ECO:0000256" key="1">
    <source>
        <dbReference type="ARBA" id="ARBA00022490"/>
    </source>
</evidence>
<dbReference type="PROSITE" id="PS00715">
    <property type="entry name" value="SIGMA70_1"/>
    <property type="match status" value="1"/>
</dbReference>
<sequence>MYTPQGKMDRSGTTDLLSLHTPLVRRLALQLLAKLPANVELDDLIQVGMMGLLDAAERYQNDKGATFETYASQRIRGAMLDELRANDWVSRGLRQSSRGVAAAVNAQQQKLGRAPTEGEIAVELKLSLDAYQHLLSEIHGCQLVYYEDYDRSDEETGENSFLDRQHISQSLRQEPLTQLLALGFRKHLIAAIEQMPEREKLLLSLYYEEELNLREIGAVLEVTQSRVCQLHSQAIGRLRASLMQHNPT</sequence>
<keyword evidence="3 6" id="KW-0731">Sigma factor</keyword>
<dbReference type="GO" id="GO:0006352">
    <property type="term" value="P:DNA-templated transcription initiation"/>
    <property type="evidence" value="ECO:0007669"/>
    <property type="project" value="UniProtKB-UniRule"/>
</dbReference>
<dbReference type="Proteomes" id="UP000502041">
    <property type="component" value="Chromosome"/>
</dbReference>
<dbReference type="Pfam" id="PF04542">
    <property type="entry name" value="Sigma70_r2"/>
    <property type="match status" value="1"/>
</dbReference>
<feature type="short sequence motif" description="Interaction with polymerase core subunit RpoC" evidence="6">
    <location>
        <begin position="43"/>
        <end position="46"/>
    </location>
</feature>
<keyword evidence="4 6" id="KW-0238">DNA-binding</keyword>
<feature type="domain" description="RNA polymerase sigma-70" evidence="8">
    <location>
        <begin position="212"/>
        <end position="238"/>
    </location>
</feature>
<evidence type="ECO:0000256" key="5">
    <source>
        <dbReference type="ARBA" id="ARBA00023163"/>
    </source>
</evidence>
<dbReference type="GO" id="GO:0003677">
    <property type="term" value="F:DNA binding"/>
    <property type="evidence" value="ECO:0007669"/>
    <property type="project" value="UniProtKB-UniRule"/>
</dbReference>
<dbReference type="InterPro" id="IPR012845">
    <property type="entry name" value="RNA_pol_sigma_FliA_WhiG"/>
</dbReference>
<keyword evidence="2 6" id="KW-0805">Transcription regulation</keyword>
<evidence type="ECO:0000313" key="10">
    <source>
        <dbReference type="Proteomes" id="UP000502041"/>
    </source>
</evidence>
<dbReference type="AlphaFoldDB" id="A0A6H2HDG5"/>
<dbReference type="GO" id="GO:0005737">
    <property type="term" value="C:cytoplasm"/>
    <property type="evidence" value="ECO:0007669"/>
    <property type="project" value="UniProtKB-SubCell"/>
</dbReference>
<dbReference type="PIRSF" id="PIRSF000770">
    <property type="entry name" value="RNA_pol_sigma-SigE/K"/>
    <property type="match status" value="1"/>
</dbReference>
<dbReference type="SUPFAM" id="SSF88659">
    <property type="entry name" value="Sigma3 and sigma4 domains of RNA polymerase sigma factors"/>
    <property type="match status" value="2"/>
</dbReference>
<dbReference type="PRINTS" id="PR00046">
    <property type="entry name" value="SIGMA70FCT"/>
</dbReference>
<dbReference type="InterPro" id="IPR000943">
    <property type="entry name" value="RNA_pol_sigma70"/>
</dbReference>
<dbReference type="GO" id="GO:0003899">
    <property type="term" value="F:DNA-directed RNA polymerase activity"/>
    <property type="evidence" value="ECO:0007669"/>
    <property type="project" value="InterPro"/>
</dbReference>
<dbReference type="HAMAP" id="MF_00962">
    <property type="entry name" value="Sigma70_FliA"/>
    <property type="match status" value="1"/>
</dbReference>
<dbReference type="CDD" id="cd06171">
    <property type="entry name" value="Sigma70_r4"/>
    <property type="match status" value="1"/>
</dbReference>
<feature type="domain" description="RNA polymerase sigma-70" evidence="7">
    <location>
        <begin position="43"/>
        <end position="56"/>
    </location>
</feature>
<name>A0A6H2HDG5_9BURK</name>
<feature type="region of interest" description="Sigma-70 factor domain-4" evidence="6">
    <location>
        <begin position="191"/>
        <end position="239"/>
    </location>
</feature>
<evidence type="ECO:0000259" key="8">
    <source>
        <dbReference type="PROSITE" id="PS00716"/>
    </source>
</evidence>
<dbReference type="GO" id="GO:0016987">
    <property type="term" value="F:sigma factor activity"/>
    <property type="evidence" value="ECO:0007669"/>
    <property type="project" value="UniProtKB-UniRule"/>
</dbReference>
<dbReference type="InterPro" id="IPR013325">
    <property type="entry name" value="RNA_pol_sigma_r2"/>
</dbReference>
<dbReference type="NCBIfam" id="TIGR02479">
    <property type="entry name" value="FliA_WhiG"/>
    <property type="match status" value="1"/>
</dbReference>
<dbReference type="Pfam" id="PF04539">
    <property type="entry name" value="Sigma70_r3"/>
    <property type="match status" value="1"/>
</dbReference>
<protein>
    <recommendedName>
        <fullName evidence="6">RNA polymerase sigma factor FliA</fullName>
    </recommendedName>
    <alternativeName>
        <fullName evidence="6">RNA polymerase sigma factor for flagellar operon</fullName>
    </alternativeName>
    <alternativeName>
        <fullName evidence="6">Sigma F</fullName>
    </alternativeName>
    <alternativeName>
        <fullName evidence="6">Sigma-28</fullName>
    </alternativeName>
</protein>
<evidence type="ECO:0000256" key="4">
    <source>
        <dbReference type="ARBA" id="ARBA00023125"/>
    </source>
</evidence>
<dbReference type="InterPro" id="IPR007624">
    <property type="entry name" value="RNA_pol_sigma70_r3"/>
</dbReference>
<dbReference type="InterPro" id="IPR013324">
    <property type="entry name" value="RNA_pol_sigma_r3/r4-like"/>
</dbReference>
<accession>A0A6H2HDG5</accession>
<comment type="function">
    <text evidence="6">Sigma factors are initiation factors that promote the attachment of RNA polymerase to specific initiation sites and are then released. This sigma factor controls the expression of flagella-related genes.</text>
</comment>
<dbReference type="PROSITE" id="PS00716">
    <property type="entry name" value="SIGMA70_2"/>
    <property type="match status" value="1"/>
</dbReference>
<dbReference type="Gene3D" id="1.10.1740.10">
    <property type="match status" value="1"/>
</dbReference>